<dbReference type="OrthoDB" id="268518at2759"/>
<dbReference type="AlphaFoldDB" id="A0A078AWP9"/>
<keyword evidence="3" id="KW-0378">Hydrolase</keyword>
<organism evidence="7 8">
    <name type="scientific">Stylonychia lemnae</name>
    <name type="common">Ciliate</name>
    <dbReference type="NCBI Taxonomy" id="5949"/>
    <lineage>
        <taxon>Eukaryota</taxon>
        <taxon>Sar</taxon>
        <taxon>Alveolata</taxon>
        <taxon>Ciliophora</taxon>
        <taxon>Intramacronucleata</taxon>
        <taxon>Spirotrichea</taxon>
        <taxon>Stichotrichia</taxon>
        <taxon>Sporadotrichida</taxon>
        <taxon>Oxytrichidae</taxon>
        <taxon>Stylonychinae</taxon>
        <taxon>Stylonychia</taxon>
    </lineage>
</organism>
<feature type="domain" description="Calpain catalytic" evidence="6">
    <location>
        <begin position="40"/>
        <end position="351"/>
    </location>
</feature>
<dbReference type="PANTHER" id="PTHR10183">
    <property type="entry name" value="CALPAIN"/>
    <property type="match status" value="1"/>
</dbReference>
<evidence type="ECO:0000256" key="2">
    <source>
        <dbReference type="ARBA" id="ARBA00022670"/>
    </source>
</evidence>
<comment type="similarity">
    <text evidence="1">Belongs to the peptidase C2 family.</text>
</comment>
<protein>
    <submittedName>
        <fullName evidence="7">Calpain-like protein</fullName>
    </submittedName>
</protein>
<dbReference type="InterPro" id="IPR001300">
    <property type="entry name" value="Peptidase_C2_calpain_cat"/>
</dbReference>
<dbReference type="Gene3D" id="3.90.70.10">
    <property type="entry name" value="Cysteine proteinases"/>
    <property type="match status" value="1"/>
</dbReference>
<dbReference type="InterPro" id="IPR022684">
    <property type="entry name" value="Calpain_cysteine_protease"/>
</dbReference>
<comment type="caution">
    <text evidence="5">Lacks conserved residue(s) required for the propagation of feature annotation.</text>
</comment>
<reference evidence="7 8" key="1">
    <citation type="submission" date="2014-06" db="EMBL/GenBank/DDBJ databases">
        <authorList>
            <person name="Swart Estienne"/>
        </authorList>
    </citation>
    <scope>NUCLEOTIDE SEQUENCE [LARGE SCALE GENOMIC DNA]</scope>
    <source>
        <strain evidence="7 8">130c</strain>
    </source>
</reference>
<evidence type="ECO:0000313" key="7">
    <source>
        <dbReference type="EMBL" id="CDW85682.1"/>
    </source>
</evidence>
<dbReference type="SMART" id="SM00230">
    <property type="entry name" value="CysPc"/>
    <property type="match status" value="1"/>
</dbReference>
<dbReference type="InterPro" id="IPR038765">
    <property type="entry name" value="Papain-like_cys_pep_sf"/>
</dbReference>
<gene>
    <name evidence="7" type="primary">Contig7858.g8380</name>
    <name evidence="7" type="ORF">STYLEM_14767</name>
</gene>
<keyword evidence="4" id="KW-0788">Thiol protease</keyword>
<proteinExistence type="inferred from homology"/>
<dbReference type="Pfam" id="PF00648">
    <property type="entry name" value="Peptidase_C2"/>
    <property type="match status" value="1"/>
</dbReference>
<evidence type="ECO:0000256" key="5">
    <source>
        <dbReference type="PROSITE-ProRule" id="PRU00239"/>
    </source>
</evidence>
<accession>A0A078AWP9</accession>
<keyword evidence="2" id="KW-0645">Protease</keyword>
<dbReference type="Proteomes" id="UP000039865">
    <property type="component" value="Unassembled WGS sequence"/>
</dbReference>
<evidence type="ECO:0000256" key="4">
    <source>
        <dbReference type="ARBA" id="ARBA00022807"/>
    </source>
</evidence>
<keyword evidence="8" id="KW-1185">Reference proteome</keyword>
<dbReference type="InParanoid" id="A0A078AWP9"/>
<dbReference type="PROSITE" id="PS50203">
    <property type="entry name" value="CALPAIN_CAT"/>
    <property type="match status" value="1"/>
</dbReference>
<dbReference type="GO" id="GO:0006508">
    <property type="term" value="P:proteolysis"/>
    <property type="evidence" value="ECO:0007669"/>
    <property type="project" value="UniProtKB-KW"/>
</dbReference>
<dbReference type="SUPFAM" id="SSF54001">
    <property type="entry name" value="Cysteine proteinases"/>
    <property type="match status" value="1"/>
</dbReference>
<dbReference type="EMBL" id="CCKQ01013957">
    <property type="protein sequence ID" value="CDW85682.1"/>
    <property type="molecule type" value="Genomic_DNA"/>
</dbReference>
<dbReference type="OMA" id="VEQETHI"/>
<name>A0A078AWP9_STYLE</name>
<evidence type="ECO:0000256" key="3">
    <source>
        <dbReference type="ARBA" id="ARBA00022801"/>
    </source>
</evidence>
<sequence length="859" mass="100844">MILSHINTITRQPQFGEFDEELIQSLQISSKEKETRRENLFLDKDFPPCRKSLGRYDDVKEIAQHEQDNLITWRRLVDVYYDTLNGKGDQTHIFDDTLQLDDLKESPYLQNKSFLHAIRLLYHQSPNLVKSLFLNKNSESSLYQFRFYLNGEPKTVSIDDYVPYHQDQMIGIYMKNKNTFPWISLLEKAWAKVCGSYEKSAHIHTLEVLKYLTNVPTQMLHHDYSEPDEIWKVLCEHIKSGSMIFSSSGNERSISETHSNGAQIFSICDAFEIIIPNTDQKVKLVKMKDLSNQTDWTGEWSSRSNIWSQQNGEELKQLLSYQKVYEEQNQYYISFDDYISYYNSTCLCKMHFSKHSTFQRENLRLSHMQGSFALARFQIHQKSQKTYINVHQVNQRLVINNNEEEKNQQNYEISKARIIIGKILNNGKLDYLKCVFGVSEDLVMELSGIESGAYLIYIEMEWVKPDLITSFVLSSYSDQVLGLEAADKNEYYKDGKYMILEELMKSCAVKNEKKRTYYENQKGHVKSLYKVIQMTDGQGGDVGYIYYSNFKTSQEQQELPILQEKLIFKDIKNLKIQGLNSETLELEINLKPNSDIIYLIRKLGTPQESSSYKFANYTRLTYDAEITPDEIREKGKKFIVSDEQKGIQYNQNVYILQNEDGFSFLFDNQETTKVLLSRVILNIENLAEQKNASQVGSQEVSSMHNSNEWRLRILPGQHDIKHLKIIDITKKTSLKYSLNFKIYDVEPISDQNLIIEKCKKEGKVHHIEFDGRKYDIFYYNVMIDDRQYWYFENNEAEKEFDATFGMNMQNFEDDKGQTEVQWEIKIGPKSEHKTALKTLYMKEPFEKSNISYTSSYMVK</sequence>
<evidence type="ECO:0000256" key="1">
    <source>
        <dbReference type="ARBA" id="ARBA00007623"/>
    </source>
</evidence>
<dbReference type="PANTHER" id="PTHR10183:SF379">
    <property type="entry name" value="CALPAIN-5"/>
    <property type="match status" value="1"/>
</dbReference>
<dbReference type="GO" id="GO:0004198">
    <property type="term" value="F:calcium-dependent cysteine-type endopeptidase activity"/>
    <property type="evidence" value="ECO:0007669"/>
    <property type="project" value="InterPro"/>
</dbReference>
<evidence type="ECO:0000259" key="6">
    <source>
        <dbReference type="PROSITE" id="PS50203"/>
    </source>
</evidence>
<evidence type="ECO:0000313" key="8">
    <source>
        <dbReference type="Proteomes" id="UP000039865"/>
    </source>
</evidence>
<dbReference type="PRINTS" id="PR00704">
    <property type="entry name" value="CALPAIN"/>
</dbReference>